<gene>
    <name evidence="2" type="ORF">M9Y10_010462</name>
</gene>
<accession>A0ABR2IM26</accession>
<evidence type="ECO:0000256" key="1">
    <source>
        <dbReference type="SAM" id="MobiDB-lite"/>
    </source>
</evidence>
<name>A0ABR2IM26_9EUKA</name>
<protein>
    <submittedName>
        <fullName evidence="2">Uncharacterized protein</fullName>
    </submittedName>
</protein>
<organism evidence="2 3">
    <name type="scientific">Tritrichomonas musculus</name>
    <dbReference type="NCBI Taxonomy" id="1915356"/>
    <lineage>
        <taxon>Eukaryota</taxon>
        <taxon>Metamonada</taxon>
        <taxon>Parabasalia</taxon>
        <taxon>Tritrichomonadida</taxon>
        <taxon>Tritrichomonadidae</taxon>
        <taxon>Tritrichomonas</taxon>
    </lineage>
</organism>
<proteinExistence type="predicted"/>
<evidence type="ECO:0000313" key="3">
    <source>
        <dbReference type="Proteomes" id="UP001470230"/>
    </source>
</evidence>
<dbReference type="Proteomes" id="UP001470230">
    <property type="component" value="Unassembled WGS sequence"/>
</dbReference>
<reference evidence="2 3" key="1">
    <citation type="submission" date="2024-04" db="EMBL/GenBank/DDBJ databases">
        <title>Tritrichomonas musculus Genome.</title>
        <authorList>
            <person name="Alves-Ferreira E."/>
            <person name="Grigg M."/>
            <person name="Lorenzi H."/>
            <person name="Galac M."/>
        </authorList>
    </citation>
    <scope>NUCLEOTIDE SEQUENCE [LARGE SCALE GENOMIC DNA]</scope>
    <source>
        <strain evidence="2 3">EAF2021</strain>
    </source>
</reference>
<evidence type="ECO:0000313" key="2">
    <source>
        <dbReference type="EMBL" id="KAK8864935.1"/>
    </source>
</evidence>
<feature type="region of interest" description="Disordered" evidence="1">
    <location>
        <begin position="1"/>
        <end position="41"/>
    </location>
</feature>
<dbReference type="EMBL" id="JAPFFF010000016">
    <property type="protein sequence ID" value="KAK8864935.1"/>
    <property type="molecule type" value="Genomic_DNA"/>
</dbReference>
<sequence>MCAMDYNDDPDNEKGTSADKEEEEEGFFDQTMSVHTQHHSKDPIIPLRRSNEKYLKLCSWIYDYKLKYLFDYSQNDETEN</sequence>
<feature type="compositionally biased region" description="Acidic residues" evidence="1">
    <location>
        <begin position="1"/>
        <end position="11"/>
    </location>
</feature>
<keyword evidence="3" id="KW-1185">Reference proteome</keyword>
<comment type="caution">
    <text evidence="2">The sequence shown here is derived from an EMBL/GenBank/DDBJ whole genome shotgun (WGS) entry which is preliminary data.</text>
</comment>